<sequence length="152" mass="17402">MPKKLPVLPKDYNPGLMDRITPHFRARELWCPHCHVLPTKAFSDMLESLRVAFGKAINPSSVYRCEVHNKAVGGSRWSAHTYCNLYDEDNGPLGAIDIKIVRARKRDRFILLRAIYTLGFNMVEIADKHIHAAIVPKGHPMYMKHYSGFKSK</sequence>
<name>A0A0F9RUK1_9ZZZZ</name>
<organism evidence="2">
    <name type="scientific">marine sediment metagenome</name>
    <dbReference type="NCBI Taxonomy" id="412755"/>
    <lineage>
        <taxon>unclassified sequences</taxon>
        <taxon>metagenomes</taxon>
        <taxon>ecological metagenomes</taxon>
    </lineage>
</organism>
<gene>
    <name evidence="2" type="ORF">LCGC14_0600730</name>
</gene>
<feature type="domain" description="Peptidase M15A C-terminal" evidence="1">
    <location>
        <begin position="42"/>
        <end position="132"/>
    </location>
</feature>
<dbReference type="Gene3D" id="3.30.1380.10">
    <property type="match status" value="1"/>
</dbReference>
<protein>
    <recommendedName>
        <fullName evidence="1">Peptidase M15A C-terminal domain-containing protein</fullName>
    </recommendedName>
</protein>
<dbReference type="InterPro" id="IPR009045">
    <property type="entry name" value="Zn_M74/Hedgehog-like"/>
</dbReference>
<dbReference type="Pfam" id="PF08291">
    <property type="entry name" value="Peptidase_M15_3"/>
    <property type="match status" value="1"/>
</dbReference>
<dbReference type="EMBL" id="LAZR01000964">
    <property type="protein sequence ID" value="KKN53577.1"/>
    <property type="molecule type" value="Genomic_DNA"/>
</dbReference>
<comment type="caution">
    <text evidence="2">The sequence shown here is derived from an EMBL/GenBank/DDBJ whole genome shotgun (WGS) entry which is preliminary data.</text>
</comment>
<proteinExistence type="predicted"/>
<dbReference type="SUPFAM" id="SSF55166">
    <property type="entry name" value="Hedgehog/DD-peptidase"/>
    <property type="match status" value="1"/>
</dbReference>
<evidence type="ECO:0000313" key="2">
    <source>
        <dbReference type="EMBL" id="KKN53577.1"/>
    </source>
</evidence>
<reference evidence="2" key="1">
    <citation type="journal article" date="2015" name="Nature">
        <title>Complex archaea that bridge the gap between prokaryotes and eukaryotes.</title>
        <authorList>
            <person name="Spang A."/>
            <person name="Saw J.H."/>
            <person name="Jorgensen S.L."/>
            <person name="Zaremba-Niedzwiedzka K."/>
            <person name="Martijn J."/>
            <person name="Lind A.E."/>
            <person name="van Eijk R."/>
            <person name="Schleper C."/>
            <person name="Guy L."/>
            <person name="Ettema T.J."/>
        </authorList>
    </citation>
    <scope>NUCLEOTIDE SEQUENCE</scope>
</reference>
<dbReference type="InterPro" id="IPR013230">
    <property type="entry name" value="Peptidase_M15A_C"/>
</dbReference>
<dbReference type="AlphaFoldDB" id="A0A0F9RUK1"/>
<accession>A0A0F9RUK1</accession>
<evidence type="ECO:0000259" key="1">
    <source>
        <dbReference type="Pfam" id="PF08291"/>
    </source>
</evidence>